<protein>
    <recommendedName>
        <fullName evidence="7">SBP-type domain-containing protein</fullName>
    </recommendedName>
</protein>
<reference evidence="8 9" key="1">
    <citation type="submission" date="2020-08" db="EMBL/GenBank/DDBJ databases">
        <title>Plant Genome Project.</title>
        <authorList>
            <person name="Zhang R.-G."/>
        </authorList>
    </citation>
    <scope>NUCLEOTIDE SEQUENCE [LARGE SCALE GENOMIC DNA]</scope>
    <source>
        <tissue evidence="8">Rhizome</tissue>
    </source>
</reference>
<feature type="domain" description="SBP-type" evidence="7">
    <location>
        <begin position="132"/>
        <end position="209"/>
    </location>
</feature>
<evidence type="ECO:0000259" key="7">
    <source>
        <dbReference type="PROSITE" id="PS51141"/>
    </source>
</evidence>
<evidence type="ECO:0000313" key="8">
    <source>
        <dbReference type="EMBL" id="KAG6524546.1"/>
    </source>
</evidence>
<dbReference type="Pfam" id="PF26102">
    <property type="entry name" value="Ig_SPL7"/>
    <property type="match status" value="1"/>
</dbReference>
<dbReference type="GO" id="GO:0005634">
    <property type="term" value="C:nucleus"/>
    <property type="evidence" value="ECO:0007669"/>
    <property type="project" value="InterPro"/>
</dbReference>
<dbReference type="GO" id="GO:0008270">
    <property type="term" value="F:zinc ion binding"/>
    <property type="evidence" value="ECO:0007669"/>
    <property type="project" value="UniProtKB-KW"/>
</dbReference>
<dbReference type="EMBL" id="JACMSC010000004">
    <property type="protein sequence ID" value="KAG6524546.1"/>
    <property type="molecule type" value="Genomic_DNA"/>
</dbReference>
<dbReference type="PANTHER" id="PTHR31251:SF108">
    <property type="entry name" value="SQUAMOSA PROMOTER-BINDING-LIKE PROTEIN 7"/>
    <property type="match status" value="1"/>
</dbReference>
<dbReference type="GO" id="GO:0003677">
    <property type="term" value="F:DNA binding"/>
    <property type="evidence" value="ECO:0007669"/>
    <property type="project" value="InterPro"/>
</dbReference>
<feature type="region of interest" description="Disordered" evidence="5">
    <location>
        <begin position="292"/>
        <end position="318"/>
    </location>
</feature>
<keyword evidence="3" id="KW-0862">Zinc</keyword>
<evidence type="ECO:0000256" key="5">
    <source>
        <dbReference type="SAM" id="MobiDB-lite"/>
    </source>
</evidence>
<sequence>MEAPPAPAYDGIAPTEAEAAIWDWGNLLDFSFAGDDSLILPWGTPEEAGTPPEVDSTPYPLSSPHSVPLPSPPTVDSVGRVRKRDPRLVCPNYLAGVVPCSCPEVDEKVIEAEKVEVGARKRPRSGGASTSVVRCQVPGCEVDIRELKGYHKRHRVCLECANASSVELNGEQKRYCQQCGKFHVLANFDEGKRSCRRKLERHNNRRRRKNNDPNNIVEKETEAQGDPLLGVTCDGELIKETPHVLGCNTAETVLSSKTQDGETVDSEDGQGSPIASLPRLNNDELLTSVEAHKDERNSLSKSSPSSTFCDEKSAHSSRCPTGRISFKLYDWNPAEFPRRLRHQIFQWLANMPVELEGYIRPGCTILTVFIAMPEFMWEKLVTDKIRFIFSYQITQDVAHSLRDLINQPGSLLLGRGTFLIYLSNTIIQVLQDGTTLTNIKMEVQSPRLHYVYPSYFEAGKSLEFIACGSNLGQPKLRFLLSFCGKYLKHEVEQITTSSEHELFRIKVKHTDPEVLGPAFVEVCCLFEIEVCMGFFYIHLKSLDSPPVCSIIGCKVENVSGISNFIPVLVGTKDVCSELERIEELFAGTHDDSSLVFHADSSRSCKILMSGQYAMSTLLLDIAWLLKAPHPEEIEHLRSLTNVQRVTSLLKFLLPNKFLSILRLIVCHLDDHICIKGVDNPDSWTSNADLKQFHEYLNHAKEILFQEKLYHFRSEVESRNSVSRSLMLQYEKSNMGDKFYANQDDEPIRDSSFPDPLLPSMEHDVEMPLVTKDIIHRHTCYQNSFIDVFSNKITRSRLSFFVAVSVILCLVACTILFHPRKAGDFAISIRRCMFGDTA</sequence>
<dbReference type="InterPro" id="IPR044817">
    <property type="entry name" value="SBP-like"/>
</dbReference>
<keyword evidence="1" id="KW-0479">Metal-binding</keyword>
<dbReference type="PANTHER" id="PTHR31251">
    <property type="entry name" value="SQUAMOSA PROMOTER-BINDING-LIKE PROTEIN 4"/>
    <property type="match status" value="1"/>
</dbReference>
<evidence type="ECO:0000313" key="9">
    <source>
        <dbReference type="Proteomes" id="UP000734854"/>
    </source>
</evidence>
<comment type="caution">
    <text evidence="8">The sequence shown here is derived from an EMBL/GenBank/DDBJ whole genome shotgun (WGS) entry which is preliminary data.</text>
</comment>
<dbReference type="InterPro" id="IPR036893">
    <property type="entry name" value="SBP_sf"/>
</dbReference>
<evidence type="ECO:0000256" key="2">
    <source>
        <dbReference type="ARBA" id="ARBA00022771"/>
    </source>
</evidence>
<dbReference type="Pfam" id="PF03110">
    <property type="entry name" value="SBP"/>
    <property type="match status" value="1"/>
</dbReference>
<dbReference type="InterPro" id="IPR004333">
    <property type="entry name" value="SBP_dom"/>
</dbReference>
<evidence type="ECO:0000256" key="6">
    <source>
        <dbReference type="SAM" id="Phobius"/>
    </source>
</evidence>
<keyword evidence="6" id="KW-0472">Membrane</keyword>
<feature type="transmembrane region" description="Helical" evidence="6">
    <location>
        <begin position="797"/>
        <end position="816"/>
    </location>
</feature>
<evidence type="ECO:0000256" key="3">
    <source>
        <dbReference type="ARBA" id="ARBA00022833"/>
    </source>
</evidence>
<feature type="compositionally biased region" description="Basic residues" evidence="5">
    <location>
        <begin position="200"/>
        <end position="209"/>
    </location>
</feature>
<evidence type="ECO:0000256" key="1">
    <source>
        <dbReference type="ARBA" id="ARBA00022723"/>
    </source>
</evidence>
<gene>
    <name evidence="8" type="ORF">ZIOFF_014459</name>
</gene>
<keyword evidence="2 4" id="KW-0863">Zinc-finger</keyword>
<accession>A0A8J5HHC7</accession>
<dbReference type="SUPFAM" id="SSF103612">
    <property type="entry name" value="SBT domain"/>
    <property type="match status" value="1"/>
</dbReference>
<dbReference type="Gene3D" id="4.10.1100.10">
    <property type="entry name" value="Transcription factor, SBP-box domain"/>
    <property type="match status" value="1"/>
</dbReference>
<organism evidence="8 9">
    <name type="scientific">Zingiber officinale</name>
    <name type="common">Ginger</name>
    <name type="synonym">Amomum zingiber</name>
    <dbReference type="NCBI Taxonomy" id="94328"/>
    <lineage>
        <taxon>Eukaryota</taxon>
        <taxon>Viridiplantae</taxon>
        <taxon>Streptophyta</taxon>
        <taxon>Embryophyta</taxon>
        <taxon>Tracheophyta</taxon>
        <taxon>Spermatophyta</taxon>
        <taxon>Magnoliopsida</taxon>
        <taxon>Liliopsida</taxon>
        <taxon>Zingiberales</taxon>
        <taxon>Zingiberaceae</taxon>
        <taxon>Zingiber</taxon>
    </lineage>
</organism>
<dbReference type="AlphaFoldDB" id="A0A8J5HHC7"/>
<feature type="region of interest" description="Disordered" evidence="5">
    <location>
        <begin position="200"/>
        <end position="223"/>
    </location>
</feature>
<keyword evidence="6" id="KW-1133">Transmembrane helix</keyword>
<evidence type="ECO:0000256" key="4">
    <source>
        <dbReference type="PROSITE-ProRule" id="PRU00470"/>
    </source>
</evidence>
<dbReference type="PROSITE" id="PS51141">
    <property type="entry name" value="ZF_SBP"/>
    <property type="match status" value="1"/>
</dbReference>
<proteinExistence type="predicted"/>
<dbReference type="Proteomes" id="UP000734854">
    <property type="component" value="Unassembled WGS sequence"/>
</dbReference>
<feature type="region of interest" description="Disordered" evidence="5">
    <location>
        <begin position="256"/>
        <end position="280"/>
    </location>
</feature>
<keyword evidence="9" id="KW-1185">Reference proteome</keyword>
<feature type="compositionally biased region" description="Polar residues" evidence="5">
    <location>
        <begin position="299"/>
        <end position="308"/>
    </location>
</feature>
<keyword evidence="6" id="KW-0812">Transmembrane</keyword>
<name>A0A8J5HHC7_ZINOF</name>
<feature type="region of interest" description="Disordered" evidence="5">
    <location>
        <begin position="41"/>
        <end position="79"/>
    </location>
</feature>